<gene>
    <name evidence="2" type="ORF">CFter6_3961</name>
</gene>
<dbReference type="Pfam" id="PF07336">
    <property type="entry name" value="ABATE"/>
    <property type="match status" value="1"/>
</dbReference>
<sequence length="197" mass="21866">MPLFIADAIGIDFLNSIATPVDMPVEWLGSGKDFLNWLGAAKLVPQHVLKEFERSAGPGELEAVAAQARGLREWFRSFILEHKGQPLPESVVSELEPLNRLLARDEGFGQIVEGDGNGGVARSRDRRWRSPETLLIPLAEAMADVVCDENFTYVRACEGHACTLIFVDKTRGHARRWCSMAICGNRAKQAAHRSRKN</sequence>
<dbReference type="InterPro" id="IPR023286">
    <property type="entry name" value="ABATE_dom_sf"/>
</dbReference>
<dbReference type="InterPro" id="IPR021005">
    <property type="entry name" value="Znf_CGNR"/>
</dbReference>
<dbReference type="PANTHER" id="PTHR35525:SF3">
    <property type="entry name" value="BLL6575 PROTEIN"/>
    <property type="match status" value="1"/>
</dbReference>
<feature type="domain" description="Zinc finger CGNR" evidence="1">
    <location>
        <begin position="154"/>
        <end position="196"/>
    </location>
</feature>
<proteinExistence type="predicted"/>
<evidence type="ECO:0000259" key="1">
    <source>
        <dbReference type="Pfam" id="PF11706"/>
    </source>
</evidence>
<organism evidence="2">
    <name type="scientific">Collimonas fungivorans</name>
    <dbReference type="NCBI Taxonomy" id="158899"/>
    <lineage>
        <taxon>Bacteria</taxon>
        <taxon>Pseudomonadati</taxon>
        <taxon>Pseudomonadota</taxon>
        <taxon>Betaproteobacteria</taxon>
        <taxon>Burkholderiales</taxon>
        <taxon>Oxalobacteraceae</taxon>
        <taxon>Collimonas</taxon>
    </lineage>
</organism>
<dbReference type="PANTHER" id="PTHR35525">
    <property type="entry name" value="BLL6575 PROTEIN"/>
    <property type="match status" value="1"/>
</dbReference>
<dbReference type="Gene3D" id="1.10.3300.10">
    <property type="entry name" value="Jann2411-like domain"/>
    <property type="match status" value="1"/>
</dbReference>
<dbReference type="InterPro" id="IPR010852">
    <property type="entry name" value="ABATE"/>
</dbReference>
<protein>
    <recommendedName>
        <fullName evidence="1">Zinc finger CGNR domain-containing protein</fullName>
    </recommendedName>
</protein>
<dbReference type="AlphaFoldDB" id="A0A127PFJ2"/>
<dbReference type="SUPFAM" id="SSF160904">
    <property type="entry name" value="Jann2411-like"/>
    <property type="match status" value="1"/>
</dbReference>
<dbReference type="Proteomes" id="UP000072421">
    <property type="component" value="Chromosome"/>
</dbReference>
<dbReference type="Pfam" id="PF11706">
    <property type="entry name" value="zf-CGNR"/>
    <property type="match status" value="1"/>
</dbReference>
<accession>A0A127PFJ2</accession>
<reference evidence="2 3" key="1">
    <citation type="submission" date="2015-11" db="EMBL/GenBank/DDBJ databases">
        <title>Exploring the genomic traits of fungus-feeding bacterial genus Collimonas.</title>
        <authorList>
            <person name="Song C."/>
            <person name="Schmidt R."/>
            <person name="de Jager V."/>
            <person name="Krzyzanowska D."/>
            <person name="Jongedijk E."/>
            <person name="Cankar K."/>
            <person name="Beekwilder J."/>
            <person name="van Veen A."/>
            <person name="de Boer W."/>
            <person name="van Veen J.A."/>
            <person name="Garbeva P."/>
        </authorList>
    </citation>
    <scope>NUCLEOTIDE SEQUENCE [LARGE SCALE GENOMIC DNA]</scope>
    <source>
        <strain evidence="2 3">Ter6</strain>
    </source>
</reference>
<name>A0A127PFJ2_9BURK</name>
<dbReference type="PATRIC" id="fig|158899.10.peg.3929"/>
<evidence type="ECO:0000313" key="3">
    <source>
        <dbReference type="Proteomes" id="UP000072421"/>
    </source>
</evidence>
<evidence type="ECO:0000313" key="2">
    <source>
        <dbReference type="EMBL" id="AMO96576.1"/>
    </source>
</evidence>
<dbReference type="EMBL" id="CP013232">
    <property type="protein sequence ID" value="AMO96576.1"/>
    <property type="molecule type" value="Genomic_DNA"/>
</dbReference>